<dbReference type="OrthoDB" id="5298707at2"/>
<evidence type="ECO:0000256" key="3">
    <source>
        <dbReference type="SAM" id="Phobius"/>
    </source>
</evidence>
<evidence type="ECO:0000313" key="6">
    <source>
        <dbReference type="Proteomes" id="UP000192132"/>
    </source>
</evidence>
<dbReference type="Gene3D" id="1.25.40.10">
    <property type="entry name" value="Tetratricopeptide repeat domain"/>
    <property type="match status" value="1"/>
</dbReference>
<protein>
    <recommendedName>
        <fullName evidence="4">FimV N-terminal domain-containing protein</fullName>
    </recommendedName>
</protein>
<keyword evidence="3" id="KW-0812">Transmembrane</keyword>
<dbReference type="Proteomes" id="UP000192132">
    <property type="component" value="Unassembled WGS sequence"/>
</dbReference>
<keyword evidence="3" id="KW-0472">Membrane</keyword>
<dbReference type="InterPro" id="IPR036779">
    <property type="entry name" value="LysM_dom_sf"/>
</dbReference>
<proteinExistence type="predicted"/>
<accession>A0A1S8CY44</accession>
<feature type="coiled-coil region" evidence="1">
    <location>
        <begin position="391"/>
        <end position="418"/>
    </location>
</feature>
<dbReference type="Gene3D" id="1.20.58.2200">
    <property type="match status" value="1"/>
</dbReference>
<comment type="caution">
    <text evidence="5">The sequence shown here is derived from an EMBL/GenBank/DDBJ whole genome shotgun (WGS) entry which is preliminary data.</text>
</comment>
<dbReference type="InterPro" id="IPR011990">
    <property type="entry name" value="TPR-like_helical_dom_sf"/>
</dbReference>
<reference evidence="5 6" key="1">
    <citation type="submission" date="2016-10" db="EMBL/GenBank/DDBJ databases">
        <title>Draft Genome sequence of Alkanindiges sp. strain H1.</title>
        <authorList>
            <person name="Subhash Y."/>
            <person name="Lee S."/>
        </authorList>
    </citation>
    <scope>NUCLEOTIDE SEQUENCE [LARGE SCALE GENOMIC DNA]</scope>
    <source>
        <strain evidence="5 6">H1</strain>
    </source>
</reference>
<dbReference type="InterPro" id="IPR057840">
    <property type="entry name" value="FimV_N"/>
</dbReference>
<feature type="compositionally biased region" description="Basic and acidic residues" evidence="2">
    <location>
        <begin position="182"/>
        <end position="191"/>
    </location>
</feature>
<keyword evidence="3" id="KW-1133">Transmembrane helix</keyword>
<feature type="compositionally biased region" description="Basic residues" evidence="2">
    <location>
        <begin position="501"/>
        <end position="510"/>
    </location>
</feature>
<evidence type="ECO:0000256" key="1">
    <source>
        <dbReference type="SAM" id="Coils"/>
    </source>
</evidence>
<feature type="transmembrane region" description="Helical" evidence="3">
    <location>
        <begin position="439"/>
        <end position="458"/>
    </location>
</feature>
<dbReference type="AlphaFoldDB" id="A0A1S8CY44"/>
<feature type="region of interest" description="Disordered" evidence="2">
    <location>
        <begin position="151"/>
        <end position="191"/>
    </location>
</feature>
<keyword evidence="1" id="KW-0175">Coiled coil</keyword>
<feature type="compositionally biased region" description="Low complexity" evidence="2">
    <location>
        <begin position="160"/>
        <end position="175"/>
    </location>
</feature>
<keyword evidence="6" id="KW-1185">Reference proteome</keyword>
<organism evidence="5 6">
    <name type="scientific">Alkanindiges hydrocarboniclasticus</name>
    <dbReference type="NCBI Taxonomy" id="1907941"/>
    <lineage>
        <taxon>Bacteria</taxon>
        <taxon>Pseudomonadati</taxon>
        <taxon>Pseudomonadota</taxon>
        <taxon>Gammaproteobacteria</taxon>
        <taxon>Moraxellales</taxon>
        <taxon>Moraxellaceae</taxon>
        <taxon>Alkanindiges</taxon>
    </lineage>
</organism>
<dbReference type="Pfam" id="PF25800">
    <property type="entry name" value="FimV_N"/>
    <property type="match status" value="1"/>
</dbReference>
<evidence type="ECO:0000313" key="5">
    <source>
        <dbReference type="EMBL" id="ONG42119.1"/>
    </source>
</evidence>
<evidence type="ECO:0000256" key="2">
    <source>
        <dbReference type="SAM" id="MobiDB-lite"/>
    </source>
</evidence>
<feature type="region of interest" description="Disordered" evidence="2">
    <location>
        <begin position="307"/>
        <end position="329"/>
    </location>
</feature>
<sequence>MVLRKRLFASLSTGLLPLFSVSLWSASFSHALVIQPVQVKSALGEPFYAEVSLSDLGAVRLQDLAVGMASPQELADLGVRSGSYNGTLSFNIQAISADRGIIVIRGRQPVNEPFIDFVLRVKNGQNTRLQRVNAMIDPADKNKKLVNLQTQKQSQNPVQASTSTAVSLATSTTPTIDMPASRNEKPLPSTERKLNVVNALPPDMTPQQPTGIQASSKAAVAKEIEVSTAPRKNQPRHVVKKNESLWKIAKQLEPQLKQPVGQIMQRIRDMNQDAFIAGDPNQLKRGATLILPERDQNTTLVATPQVTSPFRPVPKAPTASASTPINRSGRLPKAELTLVAPNVQGSAQGNSSTGQNVGFQPLPREIVLKIGQERRKTVLMQHEVSELDAQLALNDKKIAMLNAKLAELEHQLKTRNQAKKLPAQKQHMQALPPKKVANAILPIVAFASMGLFGFAPNMARAAEADSGGGFPIWIIIAVAVVVIGAIVAKVLMGKSSSKPAARGKAKRPATKRAAPAAVKKEQPVARPTAAVATEVPVPVARPAATQPVATDVLQEVQSYIERDRYTQAVGLLKDAIGKNPERVDLQVKLLEVYALQNDIDGFEQQFSIVTAFNQPETSQHAEKMRMLLQPKPAEDFTPVDDLSFNFESSKPASAENNVIEFDAQSAPAMPNEVEVPASAADQSLAELEAEFGFAQEPAVKSEPAATTFDLNLDEFDSKPQVQPKAKPVDFEPAPAKAVPEDAPIDLEFDLNDSFVLEEVKIPEPAPTSFNLELNQPKESAKAPIAPQVNLENLEVTDTNWADGFDDQDFNIGTSTTPASAASVSVTPADTSGSPEDFLAKEFPFLVNLDVQQTNLELAESYINLGERASARELLGEVMNQGNPQQQAQAQHLMQKLAS</sequence>
<dbReference type="RefSeq" id="WP_076876810.1">
    <property type="nucleotide sequence ID" value="NZ_MLCN01000003.1"/>
</dbReference>
<dbReference type="STRING" id="1907941.BKE30_01035"/>
<feature type="region of interest" description="Disordered" evidence="2">
    <location>
        <begin position="497"/>
        <end position="525"/>
    </location>
</feature>
<feature type="transmembrane region" description="Helical" evidence="3">
    <location>
        <begin position="470"/>
        <end position="492"/>
    </location>
</feature>
<dbReference type="InterPro" id="IPR038440">
    <property type="entry name" value="FimV_C_sf"/>
</dbReference>
<dbReference type="InterPro" id="IPR018392">
    <property type="entry name" value="LysM"/>
</dbReference>
<dbReference type="CDD" id="cd00118">
    <property type="entry name" value="LysM"/>
    <property type="match status" value="1"/>
</dbReference>
<feature type="domain" description="FimV N-terminal" evidence="4">
    <location>
        <begin position="36"/>
        <end position="138"/>
    </location>
</feature>
<evidence type="ECO:0000259" key="4">
    <source>
        <dbReference type="Pfam" id="PF25800"/>
    </source>
</evidence>
<dbReference type="InterPro" id="IPR020011">
    <property type="entry name" value="FimV_C"/>
</dbReference>
<gene>
    <name evidence="5" type="ORF">BKE30_01035</name>
</gene>
<name>A0A1S8CY44_9GAMM</name>
<dbReference type="Gene3D" id="3.10.350.10">
    <property type="entry name" value="LysM domain"/>
    <property type="match status" value="1"/>
</dbReference>
<dbReference type="EMBL" id="MLCN01000003">
    <property type="protein sequence ID" value="ONG42119.1"/>
    <property type="molecule type" value="Genomic_DNA"/>
</dbReference>
<dbReference type="NCBIfam" id="TIGR03504">
    <property type="entry name" value="FimV_Cterm"/>
    <property type="match status" value="1"/>
</dbReference>